<feature type="transmembrane region" description="Helical" evidence="2">
    <location>
        <begin position="3325"/>
        <end position="3349"/>
    </location>
</feature>
<feature type="region of interest" description="Disordered" evidence="1">
    <location>
        <begin position="2223"/>
        <end position="2253"/>
    </location>
</feature>
<dbReference type="CDD" id="cd00063">
    <property type="entry name" value="FN3"/>
    <property type="match status" value="1"/>
</dbReference>
<gene>
    <name evidence="3" type="ORF">AK812_SmicGene27874</name>
</gene>
<evidence type="ECO:0000313" key="4">
    <source>
        <dbReference type="Proteomes" id="UP000186817"/>
    </source>
</evidence>
<reference evidence="3 4" key="1">
    <citation type="submission" date="2016-02" db="EMBL/GenBank/DDBJ databases">
        <title>Genome analysis of coral dinoflagellate symbionts highlights evolutionary adaptations to a symbiotic lifestyle.</title>
        <authorList>
            <person name="Aranda M."/>
            <person name="Li Y."/>
            <person name="Liew Y.J."/>
            <person name="Baumgarten S."/>
            <person name="Simakov O."/>
            <person name="Wilson M."/>
            <person name="Piel J."/>
            <person name="Ashoor H."/>
            <person name="Bougouffa S."/>
            <person name="Bajic V.B."/>
            <person name="Ryu T."/>
            <person name="Ravasi T."/>
            <person name="Bayer T."/>
            <person name="Micklem G."/>
            <person name="Kim H."/>
            <person name="Bhak J."/>
            <person name="Lajeunesse T.C."/>
            <person name="Voolstra C.R."/>
        </authorList>
    </citation>
    <scope>NUCLEOTIDE SEQUENCE [LARGE SCALE GENOMIC DNA]</scope>
    <source>
        <strain evidence="3 4">CCMP2467</strain>
    </source>
</reference>
<keyword evidence="2" id="KW-1133">Transmembrane helix</keyword>
<evidence type="ECO:0000256" key="1">
    <source>
        <dbReference type="SAM" id="MobiDB-lite"/>
    </source>
</evidence>
<feature type="transmembrane region" description="Helical" evidence="2">
    <location>
        <begin position="3599"/>
        <end position="3621"/>
    </location>
</feature>
<feature type="transmembrane region" description="Helical" evidence="2">
    <location>
        <begin position="3426"/>
        <end position="3445"/>
    </location>
</feature>
<feature type="transmembrane region" description="Helical" evidence="2">
    <location>
        <begin position="3691"/>
        <end position="3713"/>
    </location>
</feature>
<feature type="transmembrane region" description="Helical" evidence="2">
    <location>
        <begin position="3282"/>
        <end position="3304"/>
    </location>
</feature>
<dbReference type="InterPro" id="IPR003961">
    <property type="entry name" value="FN3_dom"/>
</dbReference>
<dbReference type="EMBL" id="LSRX01000706">
    <property type="protein sequence ID" value="OLP90527.1"/>
    <property type="molecule type" value="Genomic_DNA"/>
</dbReference>
<evidence type="ECO:0000256" key="2">
    <source>
        <dbReference type="SAM" id="Phobius"/>
    </source>
</evidence>
<proteinExistence type="predicted"/>
<keyword evidence="2" id="KW-0472">Membrane</keyword>
<feature type="transmembrane region" description="Helical" evidence="2">
    <location>
        <begin position="2976"/>
        <end position="3002"/>
    </location>
</feature>
<sequence>MAPSHVCPTLNRGSQEFAKAAGTDVARRRRGLHHKSLGLLMRLQQQCQQLPALRLLFVCIVLWASGPIAAGQVTNVQFSDENPALYVLAGTISWDPPADLTGITHYLVHPACSPDLSFENAGDGPLIVHHGPGGTLQDVPVGTNSIRGVAGNNDFFYKACSGTQFQNPWSAYFVVVPMPDQGVATYGVSHCYDYVDAANGGTVPDPPPLLFGTFSDTDADAGEVGGTLTWTVDGTYNYGTYDYTLLSDYAIYLALDAGGNGGFELATVEPGSLSYTIPDNTDQQTATCLLMYGKNNLGISATPSFSHCFEAASGSFTTTTATEVTSTTSHTVTNTLDPTQAIITNVGFTDTSGSGYWIDGTVTWVAPDNPAFEYFRIVMSATSTGADGAVMVDNIDRTARSYEIVNSDARGIVRGTNTGGIWANYIVVQAYRSGAFSPANEAGSVMLTDISNLDAANAAVGTFGGDWAGLALVDSIAFTDGNPAENLLTGTVTWTFSATTDYGFASDWRVYIADDTQGTNRQLLGTVAKDLTELSITDEACDPTHVYVLVYANNEHGESPNASSVSFWDDGRPTSTTVTITSTSVDWPGCKSVTFTDTDTDANQLGGVINWVLPDDSSLFSHWTVYMATTADNSNGQALQDSVEGFNIPVGQTSLTLQTNQVRQTTDASPANFIVVLGYRTDLGAYQNPAVGCATALYDDSGAAPVVAPFITALSFPDEDPSWEYANGTVSWTQDSLTADQASVSHYKVFLAEDLSGTNQLLVNTVSRESSSASVASTMIGYRNHVLVYASNNYGDSPTSVGLEYQGKSPLTTSTATTTSTFTATTSSTTSQTETGTVTVTTTLFTVGVGNLQFTDTIDTYFFIGGVLTWEEPADTTGITEYRVRLVFDVAASREQIVYEPDLGFATAVPVGTTRFKILDNTARRFACCDPSSYPAAWLIVYIVKGSIQQEAIYAGHALIRDNQTTHVADSIYVQELQIVDTTPEAQINVTLTGELYWNTSGPEYPNVGEDWSLIDQWDIYLAQGSSLSSSQRYIASVPLTAKSYIFTAEPLNQGDDTIIVYASNAVGKAPFGSVVQFGQFGGLQTTSTTTYSSTSTKPLTSMSGLTVTFTDTDTNAGTLLGTITWDPPTDPSLLTSYDIYMSSDQQGSNQQQLAVVPSNTNSYTISAPATRTTGTAFPANWLLVYPSIGGTISTYIDAASLPLYDNSGAVPGQPSFDTVTFTDEDPAGNFASGTVRWTLAATTDLGHITHYAVYLAEDQAGLNKVAFGDPVTWDVTEVVVGTGIELSSRYHVVIYAVNTYGESLQPGNIASSGGTSITFGDLGQSTTTTVSTTATTATSSSTTGVTETSVTTTSLTSTSTSWTLTTSSITSITVSTTSSTTRSSTTSRTFSTTTSVTTLTSSTSTATATTVTVTTSTATSTSKTETASTTMTSSSTSSTSTSSTSTSSTSTSTSTTSHTATSTTSVSVTSSTLGTSTTVPLSVQILDAAQAAAEQARSEGKSPAEQAALAGEAARAAAADLNLPIPEQAAMAGLGASAAARSAGMNATAEADAAGRAAGGVGAFYNLTLQAALSVQDQAGFAGKAAGVAAASEAAEAGATASEQATAAGAAAADAVHAFSGSAEEQALAAGAAAGAAIAAAGGSLAEQIAAAAAAVAAAGAANGLTLEQIAALASTAGSTLAEAAGQTAEQQAAVSAAALASNTTQAVADDLAATTLGSLLGALSPASNQTNAANQTPVQQVWVVPECVTSIVSIKAVAAAASAAAMAANLSMTTEQQITAAAQAAIASGQGVLSQAAAAGAAAAAAISDLFSGSAEEQALAAGAAAGAAIAAAGGSLAEQIAAAAAAVAAAGAANGLTLEQIAALASTAGSTLAEAAGQTAEQQAAVSAAALASNTTQAVADDLAATTLGSLLGALSPASNQTNAANQTPVQQVWVVPECVTSIVSIKAVAAAASAAAMAANLSMTTEQQITAAAQAAIASGQGVLSQAELQQAAASAAGAAAAAAAAASGLSPQEQAAAAGAAAAAAISDLFSGSAEEQALAAGAAAGAAIAAAGGSLAEQIAAAAAAVAAAGAANGLTLEQIAALASTAGSTLAEAAGQTAEQQAAVSAAALASNTTQAVADDLAATTLGSLLGALSPASNQTNAANQTSVQQAASAGAAAASIAAEAGMTTEQQIAAATVAALTSGQGADALEGADALGGADALRRRVGVAKTASKDALRGYGPGRSERRSRCIAAGRDPSVSDTGSLQCQIQKRRSLVLRLEASAAGATAAATAASLGMTTDQQVAAAAQAAIAAGQGVLSQAELQQAAASAAGAAAAAAAAASGATLQEQAAAAGAAAAQAISEFFSGTALTPEEQALAAGAAAAAAIAAAGGYKQLHRPLQPQVADDMEATTLGSLLGALSPASNQTNPANQTSLEQAIATGSSTADTAASLGMTADQQVTAAAQAEIQLAAARAAGAAAASAAAAAGATLEEQAAAAGAAAAGTVSEIFNGTAEEQALAMGAAAAAAVAAAGGAASGFTMDQIVALASTAGSTLAEAAGQTAEQQAEAAAAAVSAAALASGATQQVADDLAAKTLGNLLGALSPASNQTNAANQTAAEQAIGTGAKAAAAAAGLGMTSEQQVTAAIQAVITSGQDVLSQAELQQAAASAAGAAAAAAAAASGATLQEQAAAAGAAAAQAISEFFSGTPEEQALAAGAAAAAAIAAAGGSLAEQIQAAAQAIAAAGAASGLTLDQIVALASTAGSTLAEAAGQTAQQQAAAAAAAVSAAALASGATQQVADDLGARTLGSLLGVLLPSSNETNAEGQTGVQQAEAAGAAAASMAAEAGMTTEQQITAAAVAALTSGQIPPLVEDDLEDAVSSAAGAAAAAAAAAAGQDIFQQAAAAGAAAAGAITQYFGGSQEEQALAAAMAAAEVVAAAGGSVEDQIQAAAAAVAAQGASDSLTLDQIASLLGQTNLPRLSAESTDLMGAGVMWGLIATAVGGIAVILAVVSVGKMQKTRLKQAQALRQATEEAKLAERMQDNFDATRAKICVMLPKLEPGQGVAAPTQSRFQSVLEGKKDFNFADDVLPGEREAPQDTFRGSHWGEDTFSLELGNEVISGNRNSTSSVSRLPASPPATASAIQNDFWTAPEVGDDELPTIKPSAPRLQGGPSKLQGDDERFSVGKVQHPASATRVAEGPCLRSAVKTMARLGLLGAILLVSPLQSPGFASNSSACSLPDGCVAGFSETEEENIQVKLLQVNVELGRTSDAREHPAGRRSLAERLREGWQRKFLPVTTSILLPHGFAFVIAQFLIRRHRNKKAECFTDPQEDAPRSLPYIAGRVGPMWLIHALSVFVYAVSAPSADYMYLNSFAKHYADGHPTDCSTAMDTMPCSRAVVDVTQIQVIRGFALPIIQFFAGPALGAISDAFGRRPGVILIRIAFAISTGTGAVVAWFDLSVWIDFWIGFLGMIPFLPVPLAWYIDRIDHTPSLVIATALIESSCTLASILGSLLGGFLSLKVAMLIGFLGKLVCLLLALFVLPESLPEEKRIRFTWSSLLPTAALRVLFQSPLVEKLTAIAVIDSFHYNGFYTMMNRFFQQHLAFTRQEMYLQAMLAQFSDMVWLTLGVSALWPILGQVGILVSSTLATALSDVLLMMAGKSWQVNLNCLILGGLGNMNSCVIAGIAGRAASPEKQAMFQSALNLAIQVSSALGPAAFMTVYQLCDPTAPGAPRWRMSVYVLYGVMFAVPSLMLSFALRRFIQEEKDHDSGFSS</sequence>
<dbReference type="InterPro" id="IPR036116">
    <property type="entry name" value="FN3_sf"/>
</dbReference>
<feature type="transmembrane region" description="Helical" evidence="2">
    <location>
        <begin position="3451"/>
        <end position="3472"/>
    </location>
</feature>
<feature type="transmembrane region" description="Helical" evidence="2">
    <location>
        <begin position="3201"/>
        <end position="3219"/>
    </location>
</feature>
<evidence type="ECO:0000313" key="3">
    <source>
        <dbReference type="EMBL" id="OLP90527.1"/>
    </source>
</evidence>
<dbReference type="OrthoDB" id="444195at2759"/>
<dbReference type="Gene3D" id="1.20.1250.20">
    <property type="entry name" value="MFS general substrate transporter like domains"/>
    <property type="match status" value="1"/>
</dbReference>
<accession>A0A1Q9D5X3</accession>
<keyword evidence="4" id="KW-1185">Reference proteome</keyword>
<dbReference type="Proteomes" id="UP000186817">
    <property type="component" value="Unassembled WGS sequence"/>
</dbReference>
<comment type="caution">
    <text evidence="3">The sequence shown here is derived from an EMBL/GenBank/DDBJ whole genome shotgun (WGS) entry which is preliminary data.</text>
</comment>
<protein>
    <submittedName>
        <fullName evidence="3">Uncharacterized protein</fullName>
    </submittedName>
</protein>
<dbReference type="SUPFAM" id="SSF49265">
    <property type="entry name" value="Fibronectin type III"/>
    <property type="match status" value="1"/>
</dbReference>
<name>A0A1Q9D5X3_SYMMI</name>
<organism evidence="3 4">
    <name type="scientific">Symbiodinium microadriaticum</name>
    <name type="common">Dinoflagellate</name>
    <name type="synonym">Zooxanthella microadriatica</name>
    <dbReference type="NCBI Taxonomy" id="2951"/>
    <lineage>
        <taxon>Eukaryota</taxon>
        <taxon>Sar</taxon>
        <taxon>Alveolata</taxon>
        <taxon>Dinophyceae</taxon>
        <taxon>Suessiales</taxon>
        <taxon>Symbiodiniaceae</taxon>
        <taxon>Symbiodinium</taxon>
    </lineage>
</organism>
<dbReference type="InterPro" id="IPR036259">
    <property type="entry name" value="MFS_trans_sf"/>
</dbReference>
<dbReference type="SUPFAM" id="SSF103473">
    <property type="entry name" value="MFS general substrate transporter"/>
    <property type="match status" value="1"/>
</dbReference>
<feature type="transmembrane region" description="Helical" evidence="2">
    <location>
        <begin position="3725"/>
        <end position="3746"/>
    </location>
</feature>
<feature type="region of interest" description="Disordered" evidence="1">
    <location>
        <begin position="1411"/>
        <end position="1475"/>
    </location>
</feature>
<feature type="transmembrane region" description="Helical" evidence="2">
    <location>
        <begin position="3658"/>
        <end position="3679"/>
    </location>
</feature>
<keyword evidence="2" id="KW-0812">Transmembrane</keyword>
<feature type="transmembrane region" description="Helical" evidence="2">
    <location>
        <begin position="3510"/>
        <end position="3530"/>
    </location>
</feature>
<feature type="transmembrane region" description="Helical" evidence="2">
    <location>
        <begin position="3399"/>
        <end position="3419"/>
    </location>
</feature>
<feature type="transmembrane region" description="Helical" evidence="2">
    <location>
        <begin position="3481"/>
        <end position="3504"/>
    </location>
</feature>